<dbReference type="CDD" id="cd18008">
    <property type="entry name" value="DEXDc_SHPRH-like"/>
    <property type="match status" value="1"/>
</dbReference>
<keyword evidence="2" id="KW-0378">Hydrolase</keyword>
<evidence type="ECO:0000256" key="2">
    <source>
        <dbReference type="ARBA" id="ARBA00022801"/>
    </source>
</evidence>
<dbReference type="InterPro" id="IPR049730">
    <property type="entry name" value="SNF2/RAD54-like_C"/>
</dbReference>
<dbReference type="PROSITE" id="PS51192">
    <property type="entry name" value="HELICASE_ATP_BIND_1"/>
    <property type="match status" value="1"/>
</dbReference>
<dbReference type="EMBL" id="MU866053">
    <property type="protein sequence ID" value="KAK4441885.1"/>
    <property type="molecule type" value="Genomic_DNA"/>
</dbReference>
<dbReference type="Proteomes" id="UP001321760">
    <property type="component" value="Unassembled WGS sequence"/>
</dbReference>
<dbReference type="InterPro" id="IPR027417">
    <property type="entry name" value="P-loop_NTPase"/>
</dbReference>
<reference evidence="6" key="2">
    <citation type="submission" date="2023-05" db="EMBL/GenBank/DDBJ databases">
        <authorList>
            <consortium name="Lawrence Berkeley National Laboratory"/>
            <person name="Steindorff A."/>
            <person name="Hensen N."/>
            <person name="Bonometti L."/>
            <person name="Westerberg I."/>
            <person name="Brannstrom I.O."/>
            <person name="Guillou S."/>
            <person name="Cros-Aarteil S."/>
            <person name="Calhoun S."/>
            <person name="Haridas S."/>
            <person name="Kuo A."/>
            <person name="Mondo S."/>
            <person name="Pangilinan J."/>
            <person name="Riley R."/>
            <person name="Labutti K."/>
            <person name="Andreopoulos B."/>
            <person name="Lipzen A."/>
            <person name="Chen C."/>
            <person name="Yanf M."/>
            <person name="Daum C."/>
            <person name="Ng V."/>
            <person name="Clum A."/>
            <person name="Ohm R."/>
            <person name="Martin F."/>
            <person name="Silar P."/>
            <person name="Natvig D."/>
            <person name="Lalanne C."/>
            <person name="Gautier V."/>
            <person name="Ament-Velasquez S.L."/>
            <person name="Kruys A."/>
            <person name="Hutchinson M.I."/>
            <person name="Powell A.J."/>
            <person name="Barry K."/>
            <person name="Miller A.N."/>
            <person name="Grigoriev I.V."/>
            <person name="Debuchy R."/>
            <person name="Gladieux P."/>
            <person name="Thoren M.H."/>
            <person name="Johannesson H."/>
        </authorList>
    </citation>
    <scope>NUCLEOTIDE SEQUENCE</scope>
    <source>
        <strain evidence="6">PSN243</strain>
    </source>
</reference>
<evidence type="ECO:0000259" key="4">
    <source>
        <dbReference type="PROSITE" id="PS51192"/>
    </source>
</evidence>
<dbReference type="SMART" id="SM00487">
    <property type="entry name" value="DEXDc"/>
    <property type="match status" value="1"/>
</dbReference>
<dbReference type="AlphaFoldDB" id="A0AAV9FZS0"/>
<name>A0AAV9FZS0_9PEZI</name>
<keyword evidence="3" id="KW-0067">ATP-binding</keyword>
<dbReference type="InterPro" id="IPR001650">
    <property type="entry name" value="Helicase_C-like"/>
</dbReference>
<evidence type="ECO:0000313" key="6">
    <source>
        <dbReference type="EMBL" id="KAK4441885.1"/>
    </source>
</evidence>
<evidence type="ECO:0000313" key="7">
    <source>
        <dbReference type="Proteomes" id="UP001321760"/>
    </source>
</evidence>
<dbReference type="GO" id="GO:0005524">
    <property type="term" value="F:ATP binding"/>
    <property type="evidence" value="ECO:0007669"/>
    <property type="project" value="UniProtKB-KW"/>
</dbReference>
<sequence length="865" mass="97063">MDYPADKRLRIHHAFTANGVWVGAAVEAAPVFPAECQWFGQNSINLVCYGMIQDLDGTCVAPFNVDGGSGASFPVVARSAYEFAACNDHNVTGKFAPGIVDMLEQLINDGDMILQFTCTPESGHQSTNRSRFAAMTVACTLSLILYGPPERCEEVGQFFQDSELYLQDPKGCDLNTRYCNPHRLSSLKLEECPMTFSLELPTIHVDQAIFRQLSSDADILDIFNAQENLPETQQPDVIYSQLKRHQKQALTFLLKREAGWDFDPASADFWDQGQTSSNQIFFINKVSQFHQLEEPPEFCGGIVADPMGLGKTLTMIALAATDANDTDLTPSLIIVPPPLLDTWEEQLSWHVKPGEMRVRRHYQKERILNQQDVCGYDIVLTTYHTIMADWAGGKEFEDKLIFATTWRRIILDEAHVIRNIHSQISKSVCALSATARWAVTGTPIQNRVGDLAALLKFIRAYPYDDIRQFDAEIGKVWKTGEVEEAAKKLKKLSASLILRRPKTVIELPPRVDLKCSVDFTAQERKVYEHLKNNTIAQIEEACGDGEKKGAASSYINVIQRINAMRMMCNVGLHYDTRRELSSSNMNGPANWAEQAQAVFDSEREMDRVDCANCHAKCDLAAAIATPEARVKPLFTQCLRFFCSDCVQEYNRRQKTVTCGHSPPDPVAPVLLDLSELGGDARFRLPGNALRSIQLSSKVAALVSQLVSLPVDTKSVVFSSWRMSLDLVEAGLQQAGISYLRFDGTLPQKQRQPVIESFRRDPRIRVFLLTLSCGAVGLTLTEASRAYLLEPHWNPTIEEQALARVYRLGQLKEVTTVRFYVRDTFEERVLDLQESKKKLESVLLAGHSEQSSDDNVNHLEDLRRLV</sequence>
<dbReference type="InterPro" id="IPR050628">
    <property type="entry name" value="SNF2_RAD54_helicase_TF"/>
</dbReference>
<evidence type="ECO:0000256" key="3">
    <source>
        <dbReference type="ARBA" id="ARBA00022840"/>
    </source>
</evidence>
<evidence type="ECO:0000256" key="1">
    <source>
        <dbReference type="ARBA" id="ARBA00022741"/>
    </source>
</evidence>
<dbReference type="PANTHER" id="PTHR45626">
    <property type="entry name" value="TRANSCRIPTION TERMINATION FACTOR 2-RELATED"/>
    <property type="match status" value="1"/>
</dbReference>
<accession>A0AAV9FZS0</accession>
<organism evidence="6 7">
    <name type="scientific">Podospora aff. communis PSN243</name>
    <dbReference type="NCBI Taxonomy" id="3040156"/>
    <lineage>
        <taxon>Eukaryota</taxon>
        <taxon>Fungi</taxon>
        <taxon>Dikarya</taxon>
        <taxon>Ascomycota</taxon>
        <taxon>Pezizomycotina</taxon>
        <taxon>Sordariomycetes</taxon>
        <taxon>Sordariomycetidae</taxon>
        <taxon>Sordariales</taxon>
        <taxon>Podosporaceae</taxon>
        <taxon>Podospora</taxon>
    </lineage>
</organism>
<dbReference type="Gene3D" id="3.40.50.300">
    <property type="entry name" value="P-loop containing nucleotide triphosphate hydrolases"/>
    <property type="match status" value="1"/>
</dbReference>
<dbReference type="GO" id="GO:0006281">
    <property type="term" value="P:DNA repair"/>
    <property type="evidence" value="ECO:0007669"/>
    <property type="project" value="TreeGrafter"/>
</dbReference>
<dbReference type="Gene3D" id="3.40.50.10810">
    <property type="entry name" value="Tandem AAA-ATPase domain"/>
    <property type="match status" value="1"/>
</dbReference>
<dbReference type="Pfam" id="PF00176">
    <property type="entry name" value="SNF2-rel_dom"/>
    <property type="match status" value="1"/>
</dbReference>
<evidence type="ECO:0000259" key="5">
    <source>
        <dbReference type="PROSITE" id="PS51194"/>
    </source>
</evidence>
<feature type="domain" description="Helicase C-terminal" evidence="5">
    <location>
        <begin position="693"/>
        <end position="859"/>
    </location>
</feature>
<gene>
    <name evidence="6" type="ORF">QBC34DRAFT_419531</name>
</gene>
<keyword evidence="1" id="KW-0547">Nucleotide-binding</keyword>
<proteinExistence type="predicted"/>
<dbReference type="PROSITE" id="PS51194">
    <property type="entry name" value="HELICASE_CTER"/>
    <property type="match status" value="1"/>
</dbReference>
<dbReference type="Pfam" id="PF00271">
    <property type="entry name" value="Helicase_C"/>
    <property type="match status" value="1"/>
</dbReference>
<keyword evidence="7" id="KW-1185">Reference proteome</keyword>
<dbReference type="GO" id="GO:0005634">
    <property type="term" value="C:nucleus"/>
    <property type="evidence" value="ECO:0007669"/>
    <property type="project" value="TreeGrafter"/>
</dbReference>
<dbReference type="CDD" id="cd18793">
    <property type="entry name" value="SF2_C_SNF"/>
    <property type="match status" value="1"/>
</dbReference>
<protein>
    <submittedName>
        <fullName evidence="6">SNF2 family N-terminal domain-containing protein</fullName>
    </submittedName>
</protein>
<dbReference type="GO" id="GO:0016787">
    <property type="term" value="F:hydrolase activity"/>
    <property type="evidence" value="ECO:0007669"/>
    <property type="project" value="UniProtKB-KW"/>
</dbReference>
<dbReference type="InterPro" id="IPR038718">
    <property type="entry name" value="SNF2-like_sf"/>
</dbReference>
<dbReference type="GO" id="GO:0008094">
    <property type="term" value="F:ATP-dependent activity, acting on DNA"/>
    <property type="evidence" value="ECO:0007669"/>
    <property type="project" value="TreeGrafter"/>
</dbReference>
<dbReference type="PANTHER" id="PTHR45626:SF22">
    <property type="entry name" value="DNA REPAIR PROTEIN RAD5"/>
    <property type="match status" value="1"/>
</dbReference>
<dbReference type="SUPFAM" id="SSF52540">
    <property type="entry name" value="P-loop containing nucleoside triphosphate hydrolases"/>
    <property type="match status" value="2"/>
</dbReference>
<feature type="domain" description="Helicase ATP-binding" evidence="4">
    <location>
        <begin position="292"/>
        <end position="461"/>
    </location>
</feature>
<dbReference type="SMART" id="SM00490">
    <property type="entry name" value="HELICc"/>
    <property type="match status" value="1"/>
</dbReference>
<comment type="caution">
    <text evidence="6">The sequence shown here is derived from an EMBL/GenBank/DDBJ whole genome shotgun (WGS) entry which is preliminary data.</text>
</comment>
<reference evidence="6" key="1">
    <citation type="journal article" date="2023" name="Mol. Phylogenet. Evol.">
        <title>Genome-scale phylogeny and comparative genomics of the fungal order Sordariales.</title>
        <authorList>
            <person name="Hensen N."/>
            <person name="Bonometti L."/>
            <person name="Westerberg I."/>
            <person name="Brannstrom I.O."/>
            <person name="Guillou S."/>
            <person name="Cros-Aarteil S."/>
            <person name="Calhoun S."/>
            <person name="Haridas S."/>
            <person name="Kuo A."/>
            <person name="Mondo S."/>
            <person name="Pangilinan J."/>
            <person name="Riley R."/>
            <person name="LaButti K."/>
            <person name="Andreopoulos B."/>
            <person name="Lipzen A."/>
            <person name="Chen C."/>
            <person name="Yan M."/>
            <person name="Daum C."/>
            <person name="Ng V."/>
            <person name="Clum A."/>
            <person name="Steindorff A."/>
            <person name="Ohm R.A."/>
            <person name="Martin F."/>
            <person name="Silar P."/>
            <person name="Natvig D.O."/>
            <person name="Lalanne C."/>
            <person name="Gautier V."/>
            <person name="Ament-Velasquez S.L."/>
            <person name="Kruys A."/>
            <person name="Hutchinson M.I."/>
            <person name="Powell A.J."/>
            <person name="Barry K."/>
            <person name="Miller A.N."/>
            <person name="Grigoriev I.V."/>
            <person name="Debuchy R."/>
            <person name="Gladieux P."/>
            <person name="Hiltunen Thoren M."/>
            <person name="Johannesson H."/>
        </authorList>
    </citation>
    <scope>NUCLEOTIDE SEQUENCE</scope>
    <source>
        <strain evidence="6">PSN243</strain>
    </source>
</reference>
<dbReference type="InterPro" id="IPR014001">
    <property type="entry name" value="Helicase_ATP-bd"/>
</dbReference>
<dbReference type="InterPro" id="IPR000330">
    <property type="entry name" value="SNF2_N"/>
</dbReference>